<organism evidence="2 3">
    <name type="scientific">Cucurbita argyrosperma subsp. sororia</name>
    <dbReference type="NCBI Taxonomy" id="37648"/>
    <lineage>
        <taxon>Eukaryota</taxon>
        <taxon>Viridiplantae</taxon>
        <taxon>Streptophyta</taxon>
        <taxon>Embryophyta</taxon>
        <taxon>Tracheophyta</taxon>
        <taxon>Spermatophyta</taxon>
        <taxon>Magnoliopsida</taxon>
        <taxon>eudicotyledons</taxon>
        <taxon>Gunneridae</taxon>
        <taxon>Pentapetalae</taxon>
        <taxon>rosids</taxon>
        <taxon>fabids</taxon>
        <taxon>Cucurbitales</taxon>
        <taxon>Cucurbitaceae</taxon>
        <taxon>Cucurbiteae</taxon>
        <taxon>Cucurbita</taxon>
    </lineage>
</organism>
<feature type="non-terminal residue" evidence="2">
    <location>
        <position position="1"/>
    </location>
</feature>
<proteinExistence type="predicted"/>
<gene>
    <name evidence="2" type="ORF">SDJN03_25117</name>
</gene>
<reference evidence="2 3" key="1">
    <citation type="journal article" date="2021" name="Hortic Res">
        <title>The domestication of Cucurbita argyrosperma as revealed by the genome of its wild relative.</title>
        <authorList>
            <person name="Barrera-Redondo J."/>
            <person name="Sanchez-de la Vega G."/>
            <person name="Aguirre-Liguori J.A."/>
            <person name="Castellanos-Morales G."/>
            <person name="Gutierrez-Guerrero Y.T."/>
            <person name="Aguirre-Dugua X."/>
            <person name="Aguirre-Planter E."/>
            <person name="Tenaillon M.I."/>
            <person name="Lira-Saade R."/>
            <person name="Eguiarte L.E."/>
        </authorList>
    </citation>
    <scope>NUCLEOTIDE SEQUENCE [LARGE SCALE GENOMIC DNA]</scope>
    <source>
        <strain evidence="2">JBR-2021</strain>
    </source>
</reference>
<dbReference type="PANTHER" id="PTHR33132:SF135">
    <property type="entry name" value="OS02G0799700 PROTEIN"/>
    <property type="match status" value="1"/>
</dbReference>
<keyword evidence="3" id="KW-1185">Reference proteome</keyword>
<comment type="caution">
    <text evidence="2">The sequence shown here is derived from an EMBL/GenBank/DDBJ whole genome shotgun (WGS) entry which is preliminary data.</text>
</comment>
<sequence>MEPIIAEPKQVTTNCNSPTSKSAQPELELDDQKKNAQMTRSPSARSTCLCSPTTHVGSFRCRLHRGTAISRGGSEGSNLSDLAQKSAAVEDSMEVCWLLVAIGGCFESDMAGFDAAISDGVDVLSMEVL</sequence>
<dbReference type="Proteomes" id="UP000685013">
    <property type="component" value="Chromosome 16"/>
</dbReference>
<dbReference type="EMBL" id="JAGKQH010000016">
    <property type="protein sequence ID" value="KAG6577543.1"/>
    <property type="molecule type" value="Genomic_DNA"/>
</dbReference>
<evidence type="ECO:0000256" key="1">
    <source>
        <dbReference type="SAM" id="MobiDB-lite"/>
    </source>
</evidence>
<accession>A0AAV6MAJ6</accession>
<name>A0AAV6MAJ6_9ROSI</name>
<dbReference type="PANTHER" id="PTHR33132">
    <property type="entry name" value="OSJNBB0118P14.9 PROTEIN"/>
    <property type="match status" value="1"/>
</dbReference>
<evidence type="ECO:0000313" key="2">
    <source>
        <dbReference type="EMBL" id="KAG6577543.1"/>
    </source>
</evidence>
<protein>
    <submittedName>
        <fullName evidence="2">Uncharacterized protein</fullName>
    </submittedName>
</protein>
<evidence type="ECO:0000313" key="3">
    <source>
        <dbReference type="Proteomes" id="UP000685013"/>
    </source>
</evidence>
<feature type="region of interest" description="Disordered" evidence="1">
    <location>
        <begin position="1"/>
        <end position="48"/>
    </location>
</feature>
<feature type="compositionally biased region" description="Polar residues" evidence="1">
    <location>
        <begin position="10"/>
        <end position="23"/>
    </location>
</feature>
<dbReference type="AlphaFoldDB" id="A0AAV6MAJ6"/>
<feature type="compositionally biased region" description="Polar residues" evidence="1">
    <location>
        <begin position="35"/>
        <end position="48"/>
    </location>
</feature>